<accession>A0A125Y167</accession>
<reference evidence="4" key="1">
    <citation type="journal article" date="2019" name="J Environ">
        <title>Genetic characterization and potential molecular dissemination mechanism of tet (31) gene in Aeromonas caviae from an oxytetracycline wastewater treatment system.</title>
        <authorList>
            <person name="Shi Y."/>
            <person name="Tian Z."/>
            <person name="Leclercq S.O."/>
            <person name="Zhang H."/>
            <person name="Yang M."/>
            <person name="Zhang Y."/>
        </authorList>
    </citation>
    <scope>NUCLEOTIDE SEQUENCE</scope>
    <source>
        <strain evidence="4">T25-39</strain>
    </source>
</reference>
<evidence type="ECO:0000256" key="1">
    <source>
        <dbReference type="ARBA" id="ARBA00001946"/>
    </source>
</evidence>
<evidence type="ECO:0000313" key="4">
    <source>
        <dbReference type="EMBL" id="AXB04215.1"/>
    </source>
</evidence>
<reference evidence="5 8" key="2">
    <citation type="submission" date="2019-12" db="EMBL/GenBank/DDBJ databases">
        <title>complete genome sequences of Aeromonas caviae str. WP2-W18-ESBL-01 isolated from wastewater treatment plant effluent.</title>
        <authorList>
            <person name="Sekizuka T."/>
            <person name="Itokawa K."/>
            <person name="Yatsu K."/>
            <person name="Inamine Y."/>
            <person name="Kuroda M."/>
        </authorList>
    </citation>
    <scope>NUCLEOTIDE SEQUENCE [LARGE SCALE GENOMIC DNA]</scope>
    <source>
        <strain evidence="5 8">WP2-W18-ESBL-01</strain>
    </source>
</reference>
<dbReference type="AlphaFoldDB" id="A0A125Y167"/>
<dbReference type="InterPro" id="IPR020084">
    <property type="entry name" value="NUDIX_hydrolase_CS"/>
</dbReference>
<keyword evidence="2" id="KW-0378">Hydrolase</keyword>
<dbReference type="PANTHER" id="PTHR43046">
    <property type="entry name" value="GDP-MANNOSE MANNOSYL HYDROLASE"/>
    <property type="match status" value="1"/>
</dbReference>
<dbReference type="EMBL" id="CP110176">
    <property type="protein sequence ID" value="UZC85820.2"/>
    <property type="molecule type" value="Genomic_DNA"/>
</dbReference>
<dbReference type="Pfam" id="PF00293">
    <property type="entry name" value="NUDIX"/>
    <property type="match status" value="1"/>
</dbReference>
<evidence type="ECO:0000256" key="2">
    <source>
        <dbReference type="ARBA" id="ARBA00022801"/>
    </source>
</evidence>
<reference evidence="6" key="3">
    <citation type="submission" date="2023-04" db="EMBL/GenBank/DDBJ databases">
        <title>Whole Genome Sequence of Multi-drug resistant Aeromonas caviae as a gut pathogen in newborn.</title>
        <authorList>
            <person name="Jadhav S.V."/>
            <person name="Saroj S.D."/>
            <person name="Saha U.B."/>
            <person name="Sen S."/>
            <person name="Kher A."/>
        </authorList>
    </citation>
    <scope>NUCLEOTIDE SEQUENCE</scope>
    <source>
        <strain evidence="6">SVJ23</strain>
    </source>
</reference>
<dbReference type="Proteomes" id="UP001163285">
    <property type="component" value="Chromosome"/>
</dbReference>
<proteinExistence type="predicted"/>
<dbReference type="Gene3D" id="3.90.79.10">
    <property type="entry name" value="Nucleoside Triphosphate Pyrophosphohydrolase"/>
    <property type="match status" value="1"/>
</dbReference>
<evidence type="ECO:0000313" key="5">
    <source>
        <dbReference type="EMBL" id="BBQ31946.1"/>
    </source>
</evidence>
<feature type="domain" description="Nudix hydrolase" evidence="3">
    <location>
        <begin position="31"/>
        <end position="174"/>
    </location>
</feature>
<dbReference type="PANTHER" id="PTHR43046:SF2">
    <property type="entry name" value="8-OXO-DGTP DIPHOSPHATASE-RELATED"/>
    <property type="match status" value="1"/>
</dbReference>
<comment type="cofactor">
    <cofactor evidence="1">
        <name>Mg(2+)</name>
        <dbReference type="ChEBI" id="CHEBI:18420"/>
    </cofactor>
</comment>
<evidence type="ECO:0000313" key="7">
    <source>
        <dbReference type="Proteomes" id="UP000266778"/>
    </source>
</evidence>
<dbReference type="RefSeq" id="WP_010675420.1">
    <property type="nucleotide sequence ID" value="NZ_AP019195.1"/>
</dbReference>
<dbReference type="PROSITE" id="PS00893">
    <property type="entry name" value="NUDIX_BOX"/>
    <property type="match status" value="1"/>
</dbReference>
<dbReference type="Proteomes" id="UP000515756">
    <property type="component" value="Chromosome"/>
</dbReference>
<gene>
    <name evidence="4" type="ORF">C1C91_03450</name>
    <name evidence="6" type="ORF">OJY61_18580</name>
    <name evidence="5" type="ORF">WP2W18E01_35280</name>
</gene>
<dbReference type="InterPro" id="IPR000086">
    <property type="entry name" value="NUDIX_hydrolase_dom"/>
</dbReference>
<dbReference type="InterPro" id="IPR015797">
    <property type="entry name" value="NUDIX_hydrolase-like_dom_sf"/>
</dbReference>
<sequence length="185" mass="20917">MNPTLTEVREWAHPFDIRLVHGQIRGEDRVLERATVRAVVMRGDRLLLVHSRVNGDLMFPGGGIEHGEAHDAALARELREECGAELVAVGPLLGETREYRAAREPDYDAYCIRSSYYLCRVGEDWSAPRPQPYEIRLGFTPGWFPLAEALQTNKTQLAGPCPQWTARETRVLAELHRWQASGLLT</sequence>
<dbReference type="EMBL" id="CP025706">
    <property type="protein sequence ID" value="AXB04215.1"/>
    <property type="molecule type" value="Genomic_DNA"/>
</dbReference>
<protein>
    <submittedName>
        <fullName evidence="5">DNA mismatch repair protein MutT</fullName>
    </submittedName>
    <submittedName>
        <fullName evidence="4">NUDIX domain-containing protein</fullName>
    </submittedName>
</protein>
<dbReference type="GeneID" id="48823549"/>
<dbReference type="Proteomes" id="UP000266778">
    <property type="component" value="Chromosome"/>
</dbReference>
<organism evidence="4 7">
    <name type="scientific">Aeromonas caviae</name>
    <name type="common">Aeromonas punctata</name>
    <dbReference type="NCBI Taxonomy" id="648"/>
    <lineage>
        <taxon>Bacteria</taxon>
        <taxon>Pseudomonadati</taxon>
        <taxon>Pseudomonadota</taxon>
        <taxon>Gammaproteobacteria</taxon>
        <taxon>Aeromonadales</taxon>
        <taxon>Aeromonadaceae</taxon>
        <taxon>Aeromonas</taxon>
    </lineage>
</organism>
<dbReference type="GO" id="GO:0016787">
    <property type="term" value="F:hydrolase activity"/>
    <property type="evidence" value="ECO:0007669"/>
    <property type="project" value="UniProtKB-KW"/>
</dbReference>
<evidence type="ECO:0000313" key="8">
    <source>
        <dbReference type="Proteomes" id="UP000515756"/>
    </source>
</evidence>
<dbReference type="OrthoDB" id="9804442at2"/>
<dbReference type="PROSITE" id="PS51462">
    <property type="entry name" value="NUDIX"/>
    <property type="match status" value="1"/>
</dbReference>
<evidence type="ECO:0000259" key="3">
    <source>
        <dbReference type="PROSITE" id="PS51462"/>
    </source>
</evidence>
<evidence type="ECO:0000313" key="6">
    <source>
        <dbReference type="EMBL" id="UZC85820.2"/>
    </source>
</evidence>
<dbReference type="SUPFAM" id="SSF55811">
    <property type="entry name" value="Nudix"/>
    <property type="match status" value="1"/>
</dbReference>
<dbReference type="EMBL" id="AP021927">
    <property type="protein sequence ID" value="BBQ31946.1"/>
    <property type="molecule type" value="Genomic_DNA"/>
</dbReference>
<name>A0A125Y167_AERCA</name>